<organism evidence="3 4">
    <name type="scientific">Thalassiosira oceanica</name>
    <name type="common">Marine diatom</name>
    <dbReference type="NCBI Taxonomy" id="159749"/>
    <lineage>
        <taxon>Eukaryota</taxon>
        <taxon>Sar</taxon>
        <taxon>Stramenopiles</taxon>
        <taxon>Ochrophyta</taxon>
        <taxon>Bacillariophyta</taxon>
        <taxon>Coscinodiscophyceae</taxon>
        <taxon>Thalassiosirophycidae</taxon>
        <taxon>Thalassiosirales</taxon>
        <taxon>Thalassiosiraceae</taxon>
        <taxon>Thalassiosira</taxon>
    </lineage>
</organism>
<keyword evidence="2" id="KW-0732">Signal</keyword>
<protein>
    <submittedName>
        <fullName evidence="3">Uncharacterized protein</fullName>
    </submittedName>
</protein>
<reference evidence="3 4" key="1">
    <citation type="journal article" date="2012" name="Genome Biol.">
        <title>Genome and low-iron response of an oceanic diatom adapted to chronic iron limitation.</title>
        <authorList>
            <person name="Lommer M."/>
            <person name="Specht M."/>
            <person name="Roy A.S."/>
            <person name="Kraemer L."/>
            <person name="Andreson R."/>
            <person name="Gutowska M.A."/>
            <person name="Wolf J."/>
            <person name="Bergner S.V."/>
            <person name="Schilhabel M.B."/>
            <person name="Klostermeier U.C."/>
            <person name="Beiko R.G."/>
            <person name="Rosenstiel P."/>
            <person name="Hippler M."/>
            <person name="Laroche J."/>
        </authorList>
    </citation>
    <scope>NUCLEOTIDE SEQUENCE [LARGE SCALE GENOMIC DNA]</scope>
    <source>
        <strain evidence="3 4">CCMP1005</strain>
    </source>
</reference>
<evidence type="ECO:0000313" key="4">
    <source>
        <dbReference type="Proteomes" id="UP000266841"/>
    </source>
</evidence>
<evidence type="ECO:0000256" key="2">
    <source>
        <dbReference type="SAM" id="SignalP"/>
    </source>
</evidence>
<evidence type="ECO:0000256" key="1">
    <source>
        <dbReference type="SAM" id="Phobius"/>
    </source>
</evidence>
<keyword evidence="1" id="KW-0812">Transmembrane</keyword>
<feature type="signal peptide" evidence="2">
    <location>
        <begin position="1"/>
        <end position="21"/>
    </location>
</feature>
<dbReference type="AlphaFoldDB" id="K0SEZ9"/>
<evidence type="ECO:0000313" key="3">
    <source>
        <dbReference type="EMBL" id="EJK64678.1"/>
    </source>
</evidence>
<proteinExistence type="predicted"/>
<dbReference type="EMBL" id="AGNL01016999">
    <property type="protein sequence ID" value="EJK64678.1"/>
    <property type="molecule type" value="Genomic_DNA"/>
</dbReference>
<feature type="transmembrane region" description="Helical" evidence="1">
    <location>
        <begin position="222"/>
        <end position="248"/>
    </location>
</feature>
<keyword evidence="1" id="KW-0472">Membrane</keyword>
<keyword evidence="1" id="KW-1133">Transmembrane helix</keyword>
<comment type="caution">
    <text evidence="3">The sequence shown here is derived from an EMBL/GenBank/DDBJ whole genome shotgun (WGS) entry which is preliminary data.</text>
</comment>
<keyword evidence="4" id="KW-1185">Reference proteome</keyword>
<name>K0SEZ9_THAOC</name>
<accession>K0SEZ9</accession>
<sequence>MKLQLLCIGAVVLIQSAFVASHEVPSFRGVSLLGDHDAKDAAVAPVKPAETDAPEKKDELAGRRLAVAAVEAAAVEADVEAAAVQAAEAAAVQAADVEAAVAAVTAGAAVSAAAVTVMIYSTPKSSVIAGSTALADARIGTSGRFWSGIHSSATSMVHLRPILAIARWSSLPCFDALGFVLFGFGYLAVAAVEAAAVEADVEAAAVQAAEAAAVQAADVEAAVAAVTAGAAVSAAAVTVMIYSTWTMIHTTRMRRR</sequence>
<dbReference type="Proteomes" id="UP000266841">
    <property type="component" value="Unassembled WGS sequence"/>
</dbReference>
<gene>
    <name evidence="3" type="ORF">THAOC_14565</name>
</gene>
<feature type="chain" id="PRO_5003841026" evidence="2">
    <location>
        <begin position="22"/>
        <end position="256"/>
    </location>
</feature>